<feature type="coiled-coil region" evidence="1">
    <location>
        <begin position="166"/>
        <end position="197"/>
    </location>
</feature>
<evidence type="ECO:0000256" key="1">
    <source>
        <dbReference type="SAM" id="Coils"/>
    </source>
</evidence>
<proteinExistence type="predicted"/>
<dbReference type="EMBL" id="BAAADS010000016">
    <property type="protein sequence ID" value="GAA0604768.1"/>
    <property type="molecule type" value="Genomic_DNA"/>
</dbReference>
<dbReference type="RefSeq" id="WP_343813092.1">
    <property type="nucleotide sequence ID" value="NZ_BAAADS010000016.1"/>
</dbReference>
<name>A0ABN1G638_9BACI</name>
<dbReference type="Proteomes" id="UP001500866">
    <property type="component" value="Unassembled WGS sequence"/>
</dbReference>
<evidence type="ECO:0000313" key="3">
    <source>
        <dbReference type="EMBL" id="GAA0604768.1"/>
    </source>
</evidence>
<organism evidence="3 4">
    <name type="scientific">Virgibacillus siamensis</name>
    <dbReference type="NCBI Taxonomy" id="480071"/>
    <lineage>
        <taxon>Bacteria</taxon>
        <taxon>Bacillati</taxon>
        <taxon>Bacillota</taxon>
        <taxon>Bacilli</taxon>
        <taxon>Bacillales</taxon>
        <taxon>Bacillaceae</taxon>
        <taxon>Virgibacillus</taxon>
    </lineage>
</organism>
<evidence type="ECO:0000313" key="4">
    <source>
        <dbReference type="Proteomes" id="UP001500866"/>
    </source>
</evidence>
<feature type="chain" id="PRO_5045507853" evidence="2">
    <location>
        <begin position="31"/>
        <end position="264"/>
    </location>
</feature>
<sequence length="264" mass="28206">MKLGLKTVKGKIIAGTAAGSLVLGGGFAFANTDAGQALQDWYNGQFNSAVQDSKEDAAAYGASLLPGLAQEYNGLKSDAKTDINETADSETTDAKNAINSAKEDHMEAVTAKKEELLSEAEKAFYDVYMDAWLQIQNLGDQGYAYAENDLTKYTGDTGSKAVSQVKTDLDAAKENAVSELEEAIENAKGELQADLDDREANLTHNLKNQIDFEINEVRGKVETLLEDLVAEQQSIIASKAQELENGAIDALDEVVAGIDGTDGK</sequence>
<keyword evidence="4" id="KW-1185">Reference proteome</keyword>
<gene>
    <name evidence="3" type="ORF">GCM10009001_22490</name>
</gene>
<dbReference type="SUPFAM" id="SSF58113">
    <property type="entry name" value="Apolipoprotein A-I"/>
    <property type="match status" value="1"/>
</dbReference>
<accession>A0ABN1G638</accession>
<protein>
    <submittedName>
        <fullName evidence="3">Uncharacterized protein</fullName>
    </submittedName>
</protein>
<comment type="caution">
    <text evidence="3">The sequence shown here is derived from an EMBL/GenBank/DDBJ whole genome shotgun (WGS) entry which is preliminary data.</text>
</comment>
<keyword evidence="1" id="KW-0175">Coiled coil</keyword>
<evidence type="ECO:0000256" key="2">
    <source>
        <dbReference type="SAM" id="SignalP"/>
    </source>
</evidence>
<reference evidence="3 4" key="1">
    <citation type="journal article" date="2019" name="Int. J. Syst. Evol. Microbiol.">
        <title>The Global Catalogue of Microorganisms (GCM) 10K type strain sequencing project: providing services to taxonomists for standard genome sequencing and annotation.</title>
        <authorList>
            <consortium name="The Broad Institute Genomics Platform"/>
            <consortium name="The Broad Institute Genome Sequencing Center for Infectious Disease"/>
            <person name="Wu L."/>
            <person name="Ma J."/>
        </authorList>
    </citation>
    <scope>NUCLEOTIDE SEQUENCE [LARGE SCALE GENOMIC DNA]</scope>
    <source>
        <strain evidence="3 4">JCM 15395</strain>
    </source>
</reference>
<keyword evidence="2" id="KW-0732">Signal</keyword>
<feature type="signal peptide" evidence="2">
    <location>
        <begin position="1"/>
        <end position="30"/>
    </location>
</feature>